<keyword evidence="3" id="KW-1185">Reference proteome</keyword>
<evidence type="ECO:0000256" key="1">
    <source>
        <dbReference type="SAM" id="MobiDB-lite"/>
    </source>
</evidence>
<feature type="compositionally biased region" description="Acidic residues" evidence="1">
    <location>
        <begin position="148"/>
        <end position="161"/>
    </location>
</feature>
<evidence type="ECO:0000313" key="3">
    <source>
        <dbReference type="Proteomes" id="UP001212997"/>
    </source>
</evidence>
<sequence length="161" mass="17452">MVIPGIHGHISCPALVFMAKLTAASHSGYPQRRERGPYQSHYMLEVYSSSHFLKIRGSFLDQLDVRDAQGQSRSPPYGAIELAAYAETSINIWNGHVSNLALDIGKADFKDFAAAIAGYHPQTHIGPPPSASLRYAPRIVGKGAATSSEEEGDQSIDDDLE</sequence>
<organism evidence="2 3">
    <name type="scientific">Meripilus lineatus</name>
    <dbReference type="NCBI Taxonomy" id="2056292"/>
    <lineage>
        <taxon>Eukaryota</taxon>
        <taxon>Fungi</taxon>
        <taxon>Dikarya</taxon>
        <taxon>Basidiomycota</taxon>
        <taxon>Agaricomycotina</taxon>
        <taxon>Agaricomycetes</taxon>
        <taxon>Polyporales</taxon>
        <taxon>Meripilaceae</taxon>
        <taxon>Meripilus</taxon>
    </lineage>
</organism>
<feature type="region of interest" description="Disordered" evidence="1">
    <location>
        <begin position="142"/>
        <end position="161"/>
    </location>
</feature>
<evidence type="ECO:0000313" key="2">
    <source>
        <dbReference type="EMBL" id="KAJ3483011.1"/>
    </source>
</evidence>
<gene>
    <name evidence="2" type="ORF">NLI96_g6596</name>
</gene>
<dbReference type="EMBL" id="JANAWD010000246">
    <property type="protein sequence ID" value="KAJ3483011.1"/>
    <property type="molecule type" value="Genomic_DNA"/>
</dbReference>
<name>A0AAD5V5G9_9APHY</name>
<dbReference type="Proteomes" id="UP001212997">
    <property type="component" value="Unassembled WGS sequence"/>
</dbReference>
<dbReference type="AlphaFoldDB" id="A0AAD5V5G9"/>
<protein>
    <submittedName>
        <fullName evidence="2">Uncharacterized protein</fullName>
    </submittedName>
</protein>
<reference evidence="2" key="1">
    <citation type="submission" date="2022-07" db="EMBL/GenBank/DDBJ databases">
        <title>Genome Sequence of Physisporinus lineatus.</title>
        <authorList>
            <person name="Buettner E."/>
        </authorList>
    </citation>
    <scope>NUCLEOTIDE SEQUENCE</scope>
    <source>
        <strain evidence="2">VT162</strain>
    </source>
</reference>
<proteinExistence type="predicted"/>
<accession>A0AAD5V5G9</accession>
<comment type="caution">
    <text evidence="2">The sequence shown here is derived from an EMBL/GenBank/DDBJ whole genome shotgun (WGS) entry which is preliminary data.</text>
</comment>